<dbReference type="PANTHER" id="PTHR43341:SF38">
    <property type="entry name" value="PROLINE TRANSPORTER (EUROFUNG)"/>
    <property type="match status" value="1"/>
</dbReference>
<dbReference type="InterPro" id="IPR004841">
    <property type="entry name" value="AA-permease/SLC12A_dom"/>
</dbReference>
<evidence type="ECO:0000256" key="4">
    <source>
        <dbReference type="ARBA" id="ARBA00022989"/>
    </source>
</evidence>
<dbReference type="GO" id="GO:0016020">
    <property type="term" value="C:membrane"/>
    <property type="evidence" value="ECO:0007669"/>
    <property type="project" value="UniProtKB-SubCell"/>
</dbReference>
<feature type="transmembrane region" description="Helical" evidence="7">
    <location>
        <begin position="390"/>
        <end position="407"/>
    </location>
</feature>
<evidence type="ECO:0000256" key="7">
    <source>
        <dbReference type="SAM" id="Phobius"/>
    </source>
</evidence>
<dbReference type="GeneID" id="54577626"/>
<dbReference type="Proteomes" id="UP000800094">
    <property type="component" value="Unassembled WGS sequence"/>
</dbReference>
<dbReference type="PANTHER" id="PTHR43341">
    <property type="entry name" value="AMINO ACID PERMEASE"/>
    <property type="match status" value="1"/>
</dbReference>
<gene>
    <name evidence="9" type="ORF">BU26DRAFT_438581</name>
</gene>
<keyword evidence="5 7" id="KW-0472">Membrane</keyword>
<feature type="transmembrane region" description="Helical" evidence="7">
    <location>
        <begin position="292"/>
        <end position="310"/>
    </location>
</feature>
<accession>A0A6A6HY79</accession>
<feature type="transmembrane region" description="Helical" evidence="7">
    <location>
        <begin position="250"/>
        <end position="272"/>
    </location>
</feature>
<dbReference type="EMBL" id="ML987207">
    <property type="protein sequence ID" value="KAF2242672.1"/>
    <property type="molecule type" value="Genomic_DNA"/>
</dbReference>
<sequence>MSEKRFEDPPVGEKDIGYGEAPRASASRRRSSIVTPEVLAGEIFDERYERTQRGLKSRHAQMIALGGTIGTGLFVGSGQTLNRGGPAFILGSYIFMSYLILCVVSCIIEVAAYLPTPGSSMNLFGYRYVSRSMGFALGWLYFYSLGILVPYEITAAGLVIEYWSPPVNIAVWISIMIVVIVGLNALPVRFYGETEFWFAGTKVIMMTGLLILSFILFWGGGPNHDRLGFRYWKHPGAANTYLASGDTGRFLALLSTLVLSAFPFTFAPELLIATGGEMRSPRRNLPIAARRYIFRLVFFYVGCVLAISVICPSDDPAITSGGAGAGASAFVVGIRNAGIPVLDSIINAGIIISAWSSGNSFLYLSSRSLYALALSGNAPSFFKACTKSGVPYWAVTASSLFCGLAYLNVASSSAVVFNWFVNLTNTSGFISWICCGIIYLRFRKACEAQNITDLPYKNMFGRFGAWCAIVGFVFLCLINGFNVFWPQIWNPSSFLTAYIGIPIFLIIYFSHRIWAWSDPWAYPPEEVDMQTGMVEVLAEETPPRKIEGSWWKKFTLIWQ</sequence>
<dbReference type="PIRSF" id="PIRSF006060">
    <property type="entry name" value="AA_transporter"/>
    <property type="match status" value="1"/>
</dbReference>
<evidence type="ECO:0000313" key="9">
    <source>
        <dbReference type="EMBL" id="KAF2242672.1"/>
    </source>
</evidence>
<dbReference type="GO" id="GO:0015171">
    <property type="term" value="F:amino acid transmembrane transporter activity"/>
    <property type="evidence" value="ECO:0007669"/>
    <property type="project" value="TreeGrafter"/>
</dbReference>
<evidence type="ECO:0000313" key="10">
    <source>
        <dbReference type="Proteomes" id="UP000800094"/>
    </source>
</evidence>
<organism evidence="9 10">
    <name type="scientific">Trematosphaeria pertusa</name>
    <dbReference type="NCBI Taxonomy" id="390896"/>
    <lineage>
        <taxon>Eukaryota</taxon>
        <taxon>Fungi</taxon>
        <taxon>Dikarya</taxon>
        <taxon>Ascomycota</taxon>
        <taxon>Pezizomycotina</taxon>
        <taxon>Dothideomycetes</taxon>
        <taxon>Pleosporomycetidae</taxon>
        <taxon>Pleosporales</taxon>
        <taxon>Massarineae</taxon>
        <taxon>Trematosphaeriaceae</taxon>
        <taxon>Trematosphaeria</taxon>
    </lineage>
</organism>
<evidence type="ECO:0000256" key="3">
    <source>
        <dbReference type="ARBA" id="ARBA00022692"/>
    </source>
</evidence>
<dbReference type="AlphaFoldDB" id="A0A6A6HY79"/>
<feature type="transmembrane region" description="Helical" evidence="7">
    <location>
        <begin position="419"/>
        <end position="442"/>
    </location>
</feature>
<dbReference type="FunFam" id="1.20.1740.10:FF:000001">
    <property type="entry name" value="Amino acid permease"/>
    <property type="match status" value="1"/>
</dbReference>
<name>A0A6A6HY79_9PLEO</name>
<feature type="region of interest" description="Disordered" evidence="6">
    <location>
        <begin position="1"/>
        <end position="29"/>
    </location>
</feature>
<feature type="domain" description="Amino acid permease/ SLC12A" evidence="8">
    <location>
        <begin position="59"/>
        <end position="514"/>
    </location>
</feature>
<feature type="transmembrane region" description="Helical" evidence="7">
    <location>
        <begin position="169"/>
        <end position="191"/>
    </location>
</feature>
<dbReference type="OrthoDB" id="3900342at2759"/>
<feature type="transmembrane region" description="Helical" evidence="7">
    <location>
        <begin position="491"/>
        <end position="509"/>
    </location>
</feature>
<feature type="transmembrane region" description="Helical" evidence="7">
    <location>
        <begin position="345"/>
        <end position="364"/>
    </location>
</feature>
<evidence type="ECO:0000256" key="5">
    <source>
        <dbReference type="ARBA" id="ARBA00023136"/>
    </source>
</evidence>
<feature type="compositionally biased region" description="Basic and acidic residues" evidence="6">
    <location>
        <begin position="1"/>
        <end position="17"/>
    </location>
</feature>
<keyword evidence="2" id="KW-0813">Transport</keyword>
<reference evidence="9" key="1">
    <citation type="journal article" date="2020" name="Stud. Mycol.">
        <title>101 Dothideomycetes genomes: a test case for predicting lifestyles and emergence of pathogens.</title>
        <authorList>
            <person name="Haridas S."/>
            <person name="Albert R."/>
            <person name="Binder M."/>
            <person name="Bloem J."/>
            <person name="Labutti K."/>
            <person name="Salamov A."/>
            <person name="Andreopoulos B."/>
            <person name="Baker S."/>
            <person name="Barry K."/>
            <person name="Bills G."/>
            <person name="Bluhm B."/>
            <person name="Cannon C."/>
            <person name="Castanera R."/>
            <person name="Culley D."/>
            <person name="Daum C."/>
            <person name="Ezra D."/>
            <person name="Gonzalez J."/>
            <person name="Henrissat B."/>
            <person name="Kuo A."/>
            <person name="Liang C."/>
            <person name="Lipzen A."/>
            <person name="Lutzoni F."/>
            <person name="Magnuson J."/>
            <person name="Mondo S."/>
            <person name="Nolan M."/>
            <person name="Ohm R."/>
            <person name="Pangilinan J."/>
            <person name="Park H.-J."/>
            <person name="Ramirez L."/>
            <person name="Alfaro M."/>
            <person name="Sun H."/>
            <person name="Tritt A."/>
            <person name="Yoshinaga Y."/>
            <person name="Zwiers L.-H."/>
            <person name="Turgeon B."/>
            <person name="Goodwin S."/>
            <person name="Spatafora J."/>
            <person name="Crous P."/>
            <person name="Grigoriev I."/>
        </authorList>
    </citation>
    <scope>NUCLEOTIDE SEQUENCE</scope>
    <source>
        <strain evidence="9">CBS 122368</strain>
    </source>
</reference>
<keyword evidence="4 7" id="KW-1133">Transmembrane helix</keyword>
<protein>
    <submittedName>
        <fullName evidence="9">Histidine permease</fullName>
    </submittedName>
</protein>
<dbReference type="Pfam" id="PF00324">
    <property type="entry name" value="AA_permease"/>
    <property type="match status" value="1"/>
</dbReference>
<dbReference type="RefSeq" id="XP_033677676.1">
    <property type="nucleotide sequence ID" value="XM_033824296.1"/>
</dbReference>
<evidence type="ECO:0000256" key="6">
    <source>
        <dbReference type="SAM" id="MobiDB-lite"/>
    </source>
</evidence>
<dbReference type="InterPro" id="IPR050524">
    <property type="entry name" value="APC_YAT"/>
</dbReference>
<feature type="transmembrane region" description="Helical" evidence="7">
    <location>
        <begin position="62"/>
        <end position="81"/>
    </location>
</feature>
<evidence type="ECO:0000259" key="8">
    <source>
        <dbReference type="Pfam" id="PF00324"/>
    </source>
</evidence>
<feature type="transmembrane region" description="Helical" evidence="7">
    <location>
        <begin position="87"/>
        <end position="114"/>
    </location>
</feature>
<feature type="transmembrane region" description="Helical" evidence="7">
    <location>
        <begin position="135"/>
        <end position="163"/>
    </location>
</feature>
<feature type="transmembrane region" description="Helical" evidence="7">
    <location>
        <begin position="203"/>
        <end position="221"/>
    </location>
</feature>
<keyword evidence="10" id="KW-1185">Reference proteome</keyword>
<dbReference type="Gene3D" id="1.20.1740.10">
    <property type="entry name" value="Amino acid/polyamine transporter I"/>
    <property type="match status" value="1"/>
</dbReference>
<evidence type="ECO:0000256" key="2">
    <source>
        <dbReference type="ARBA" id="ARBA00022448"/>
    </source>
</evidence>
<feature type="transmembrane region" description="Helical" evidence="7">
    <location>
        <begin position="463"/>
        <end position="485"/>
    </location>
</feature>
<evidence type="ECO:0000256" key="1">
    <source>
        <dbReference type="ARBA" id="ARBA00004141"/>
    </source>
</evidence>
<keyword evidence="3 7" id="KW-0812">Transmembrane</keyword>
<comment type="subcellular location">
    <subcellularLocation>
        <location evidence="1">Membrane</location>
        <topology evidence="1">Multi-pass membrane protein</topology>
    </subcellularLocation>
</comment>
<proteinExistence type="predicted"/>